<reference evidence="4" key="1">
    <citation type="submission" date="2020-10" db="EMBL/GenBank/DDBJ databases">
        <authorList>
            <person name="Gilroy R."/>
        </authorList>
    </citation>
    <scope>NUCLEOTIDE SEQUENCE</scope>
    <source>
        <strain evidence="4">ChiW17-6978</strain>
    </source>
</reference>
<evidence type="ECO:0000313" key="5">
    <source>
        <dbReference type="Proteomes" id="UP000886758"/>
    </source>
</evidence>
<evidence type="ECO:0000313" key="4">
    <source>
        <dbReference type="EMBL" id="HIT49901.1"/>
    </source>
</evidence>
<evidence type="ECO:0000256" key="2">
    <source>
        <dbReference type="SAM" id="Phobius"/>
    </source>
</evidence>
<evidence type="ECO:0000256" key="1">
    <source>
        <dbReference type="SAM" id="MobiDB-lite"/>
    </source>
</evidence>
<keyword evidence="2" id="KW-0812">Transmembrane</keyword>
<gene>
    <name evidence="4" type="ORF">IAD46_02625</name>
</gene>
<dbReference type="PANTHER" id="PTHR40606:SF1">
    <property type="entry name" value="UPF0339 PROTEIN YEGP"/>
    <property type="match status" value="1"/>
</dbReference>
<dbReference type="InterPro" id="IPR010879">
    <property type="entry name" value="DUF1508"/>
</dbReference>
<feature type="compositionally biased region" description="Acidic residues" evidence="1">
    <location>
        <begin position="71"/>
        <end position="121"/>
    </location>
</feature>
<organism evidence="4 5">
    <name type="scientific">Candidatus Pelethenecus faecipullorum</name>
    <dbReference type="NCBI Taxonomy" id="2840900"/>
    <lineage>
        <taxon>Bacteria</taxon>
        <taxon>Bacillati</taxon>
        <taxon>Mycoplasmatota</taxon>
        <taxon>Mollicutes</taxon>
        <taxon>Candidatus Pelethenecus</taxon>
    </lineage>
</organism>
<proteinExistence type="predicted"/>
<comment type="caution">
    <text evidence="4">The sequence shown here is derived from an EMBL/GenBank/DDBJ whole genome shotgun (WGS) entry which is preliminary data.</text>
</comment>
<name>A0A9D1GSF1_9MOLU</name>
<feature type="domain" description="DUF1508" evidence="3">
    <location>
        <begin position="338"/>
        <end position="385"/>
    </location>
</feature>
<keyword evidence="2" id="KW-1133">Transmembrane helix</keyword>
<feature type="domain" description="DUF1508" evidence="3">
    <location>
        <begin position="290"/>
        <end position="327"/>
    </location>
</feature>
<dbReference type="Proteomes" id="UP000886758">
    <property type="component" value="Unassembled WGS sequence"/>
</dbReference>
<accession>A0A9D1GSF1</accession>
<protein>
    <submittedName>
        <fullName evidence="4">DUF1508 domain-containing protein</fullName>
    </submittedName>
</protein>
<feature type="transmembrane region" description="Helical" evidence="2">
    <location>
        <begin position="14"/>
        <end position="34"/>
    </location>
</feature>
<sequence>MMLANSIFSNPADIVFFSAIGGIIVLFLIIFIVSKIVQKQRDKKYEAEFNARLAEQQALQEQQDSKPEATESVEEQAESVVEEQPEVAESVEEQTESAVEEQPEVAESVEEQTESVAEEQPEATVTVAEENVKATPKSKSAAKPEKPKGRTYNGKYEIYPDGDGYRYRLKASNGEVLIVSEVYASHEGVLKAIGAVKRNVESGEIRIIEDKHGMFKFKLTSKNYRVLALGSNYSTEKSAIRASESFKKFAVKADIVEVGANAEADLISSVVEINLEENKTGGKFVIERFNGEFSWDLLASNGQILCQAEGYTSKAGVMSSIESFRRNIENGVFKVVKDKNDNYHYNLYTPSGRVAAVGETYNTRALAESAVHSVVSYYKNAEIVEKTKKVK</sequence>
<dbReference type="InterPro" id="IPR051141">
    <property type="entry name" value="UPF0339_domain"/>
</dbReference>
<dbReference type="PANTHER" id="PTHR40606">
    <property type="match status" value="1"/>
</dbReference>
<dbReference type="Pfam" id="PF07411">
    <property type="entry name" value="DUF1508"/>
    <property type="match status" value="3"/>
</dbReference>
<feature type="domain" description="DUF1508" evidence="3">
    <location>
        <begin position="163"/>
        <end position="205"/>
    </location>
</feature>
<evidence type="ECO:0000259" key="3">
    <source>
        <dbReference type="Pfam" id="PF07411"/>
    </source>
</evidence>
<dbReference type="InterPro" id="IPR036913">
    <property type="entry name" value="YegP-like_sf"/>
</dbReference>
<dbReference type="SUPFAM" id="SSF160113">
    <property type="entry name" value="YegP-like"/>
    <property type="match status" value="4"/>
</dbReference>
<keyword evidence="2" id="KW-0472">Membrane</keyword>
<reference evidence="4" key="2">
    <citation type="journal article" date="2021" name="PeerJ">
        <title>Extensive microbial diversity within the chicken gut microbiome revealed by metagenomics and culture.</title>
        <authorList>
            <person name="Gilroy R."/>
            <person name="Ravi A."/>
            <person name="Getino M."/>
            <person name="Pursley I."/>
            <person name="Horton D.L."/>
            <person name="Alikhan N.F."/>
            <person name="Baker D."/>
            <person name="Gharbi K."/>
            <person name="Hall N."/>
            <person name="Watson M."/>
            <person name="Adriaenssens E.M."/>
            <person name="Foster-Nyarko E."/>
            <person name="Jarju S."/>
            <person name="Secka A."/>
            <person name="Antonio M."/>
            <person name="Oren A."/>
            <person name="Chaudhuri R.R."/>
            <person name="La Ragione R."/>
            <person name="Hildebrand F."/>
            <person name="Pallen M.J."/>
        </authorList>
    </citation>
    <scope>NUCLEOTIDE SEQUENCE</scope>
    <source>
        <strain evidence="4">ChiW17-6978</strain>
    </source>
</reference>
<dbReference type="EMBL" id="DVLF01000083">
    <property type="protein sequence ID" value="HIT49901.1"/>
    <property type="molecule type" value="Genomic_DNA"/>
</dbReference>
<dbReference type="AlphaFoldDB" id="A0A9D1GSF1"/>
<dbReference type="Gene3D" id="2.30.29.80">
    <property type="match status" value="2"/>
</dbReference>
<feature type="region of interest" description="Disordered" evidence="1">
    <location>
        <begin position="57"/>
        <end position="155"/>
    </location>
</feature>